<sequence length="150" mass="16685">METITYVGIIKDEDYKSHTKYIGADFERAKDVALAAKTYSNQSAIVELWVGEEVIRSFRYNTYHKVWGESSNLEVEALKKSHEVVDILVERLGELCVVSDAIGGLEDHDSISSLLGSLNNIRDFCLDLAVKANGKASIKAEGEITDEKED</sequence>
<dbReference type="Proteomes" id="UP000006291">
    <property type="component" value="Segment"/>
</dbReference>
<protein>
    <submittedName>
        <fullName evidence="1">Uncharacterized protein</fullName>
    </submittedName>
</protein>
<reference evidence="1 2" key="1">
    <citation type="submission" date="2011-09" db="EMBL/GenBank/DDBJ databases">
        <title>Complete Genome Sequence of Bacillus cereus Bacteriophage B5S.</title>
        <authorList>
            <person name="Lee J.-H."/>
            <person name="Shin H."/>
            <person name="Son B."/>
            <person name="Ryu S."/>
        </authorList>
    </citation>
    <scope>NUCLEOTIDE SEQUENCE [LARGE SCALE GENOMIC DNA]</scope>
</reference>
<evidence type="ECO:0000313" key="1">
    <source>
        <dbReference type="EMBL" id="AEW47340.1"/>
    </source>
</evidence>
<gene>
    <name evidence="1" type="ORF">B5S_0106</name>
</gene>
<dbReference type="EMBL" id="JN797796">
    <property type="protein sequence ID" value="AEW47340.1"/>
    <property type="molecule type" value="Genomic_DNA"/>
</dbReference>
<name>J9PRT0_9CAUD</name>
<proteinExistence type="predicted"/>
<evidence type="ECO:0000313" key="2">
    <source>
        <dbReference type="Proteomes" id="UP000006291"/>
    </source>
</evidence>
<accession>J9PRT0</accession>
<organism evidence="1 2">
    <name type="scientific">Bacillus phage B5S</name>
    <dbReference type="NCBI Taxonomy" id="1126949"/>
    <lineage>
        <taxon>Viruses</taxon>
        <taxon>Duplodnaviria</taxon>
        <taxon>Heunggongvirae</taxon>
        <taxon>Uroviricota</taxon>
        <taxon>Caudoviricetes</taxon>
        <taxon>Herelleviridae</taxon>
        <taxon>Bastillevirinae</taxon>
        <taxon>Bequatrovirus</taxon>
        <taxon>Bequatrovirus B4</taxon>
    </lineage>
</organism>